<accession>A0A6J4TZI3</accession>
<feature type="non-terminal residue" evidence="2">
    <location>
        <position position="458"/>
    </location>
</feature>
<organism evidence="2">
    <name type="scientific">uncultured Thermomicrobiales bacterium</name>
    <dbReference type="NCBI Taxonomy" id="1645740"/>
    <lineage>
        <taxon>Bacteria</taxon>
        <taxon>Pseudomonadati</taxon>
        <taxon>Thermomicrobiota</taxon>
        <taxon>Thermomicrobia</taxon>
        <taxon>Thermomicrobiales</taxon>
        <taxon>environmental samples</taxon>
    </lineage>
</organism>
<feature type="compositionally biased region" description="Basic and acidic residues" evidence="1">
    <location>
        <begin position="355"/>
        <end position="378"/>
    </location>
</feature>
<name>A0A6J4TZI3_9BACT</name>
<protein>
    <submittedName>
        <fullName evidence="2">Uncharacterized protein</fullName>
    </submittedName>
</protein>
<gene>
    <name evidence="2" type="ORF">AVDCRST_MAG49-305</name>
</gene>
<sequence length="458" mass="49150">AWFGGSAHPVAWLPHVGSPRGTDRRARGRCHLPRCVRRPRRCRGHAGRAGGYCQPLPASGAPPDPHPGPWRCPDGADSCGPWADRWGPRAGRLCPPVRPPTPRLGRGAVQHWADRALHDGGGAHLGGDPRCRLARPMGRAPGSGRCDRPRRRGDARRQLYPRLSRRGTPGWGKPDPRLAPEPPLGGGYRGDAVCRWRGGRPAGRRAPLGTADRLPADSRPPPGDAAGGPAAGRHAGRARPDGGAARGARPLHRGPLPPRRRHREGGGRSARSDGGGGRSRGERWPRPRHRQGGPGPVDPYQVGTPRRRRDGPDAPPPGAWGRRRLPLRQLRGRPSVGPPPPRAVGRCRLPGWPKRGRDSARRTDPGRGRRLRRDDERPTLPAGDDTRGGGAGPRRGRRHAVGPAGRHRDARAPRGEHGPGDPTGPRGPFPEARPRVGRRSGRPDRPRGVGQAGPDAPL</sequence>
<feature type="non-terminal residue" evidence="2">
    <location>
        <position position="1"/>
    </location>
</feature>
<feature type="region of interest" description="Disordered" evidence="1">
    <location>
        <begin position="119"/>
        <end position="458"/>
    </location>
</feature>
<dbReference type="EMBL" id="CADCWG010000021">
    <property type="protein sequence ID" value="CAA9536681.1"/>
    <property type="molecule type" value="Genomic_DNA"/>
</dbReference>
<feature type="compositionally biased region" description="Basic and acidic residues" evidence="1">
    <location>
        <begin position="406"/>
        <end position="419"/>
    </location>
</feature>
<evidence type="ECO:0000313" key="2">
    <source>
        <dbReference type="EMBL" id="CAA9536681.1"/>
    </source>
</evidence>
<reference evidence="2" key="1">
    <citation type="submission" date="2020-02" db="EMBL/GenBank/DDBJ databases">
        <authorList>
            <person name="Meier V. D."/>
        </authorList>
    </citation>
    <scope>NUCLEOTIDE SEQUENCE</scope>
    <source>
        <strain evidence="2">AVDCRST_MAG49</strain>
    </source>
</reference>
<dbReference type="AlphaFoldDB" id="A0A6J4TZI3"/>
<proteinExistence type="predicted"/>
<evidence type="ECO:0000256" key="1">
    <source>
        <dbReference type="SAM" id="MobiDB-lite"/>
    </source>
</evidence>